<dbReference type="Proteomes" id="UP001168883">
    <property type="component" value="Unassembled WGS sequence"/>
</dbReference>
<protein>
    <submittedName>
        <fullName evidence="1">Uncharacterized protein</fullName>
    </submittedName>
</protein>
<organism evidence="1 2">
    <name type="scientific">Paenibacillus ehimensis</name>
    <dbReference type="NCBI Taxonomy" id="79264"/>
    <lineage>
        <taxon>Bacteria</taxon>
        <taxon>Bacillati</taxon>
        <taxon>Bacillota</taxon>
        <taxon>Bacilli</taxon>
        <taxon>Bacillales</taxon>
        <taxon>Paenibacillaceae</taxon>
        <taxon>Paenibacillus</taxon>
    </lineage>
</organism>
<reference evidence="1" key="1">
    <citation type="submission" date="2023-07" db="EMBL/GenBank/DDBJ databases">
        <authorList>
            <person name="Aktuganov G."/>
            <person name="Boyko T."/>
            <person name="Delegan Y."/>
            <person name="Galimzianova N."/>
            <person name="Gilvanova E."/>
            <person name="Korobov V."/>
            <person name="Kuzmina L."/>
            <person name="Melentiev A."/>
            <person name="Milman P."/>
            <person name="Ryabova A."/>
            <person name="Stupak E."/>
            <person name="Yasakov T."/>
            <person name="Zharikova N."/>
            <person name="Zhurenko E."/>
        </authorList>
    </citation>
    <scope>NUCLEOTIDE SEQUENCE</scope>
    <source>
        <strain evidence="1">IB-739</strain>
    </source>
</reference>
<sequence>MNRSSVRTFKHKVGKNQYVIIQVFQKAISSVGNGNALASNAVNVKIFKKPIGRKV</sequence>
<dbReference type="RefSeq" id="WP_164827799.1">
    <property type="nucleotide sequence ID" value="NZ_JARLKN010000161.1"/>
</dbReference>
<keyword evidence="2" id="KW-1185">Reference proteome</keyword>
<accession>A0ABT8VE14</accession>
<evidence type="ECO:0000313" key="2">
    <source>
        <dbReference type="Proteomes" id="UP001168883"/>
    </source>
</evidence>
<dbReference type="EMBL" id="JAUMKJ010000024">
    <property type="protein sequence ID" value="MDO3679233.1"/>
    <property type="molecule type" value="Genomic_DNA"/>
</dbReference>
<proteinExistence type="predicted"/>
<gene>
    <name evidence="1" type="ORF">Q3C12_19675</name>
</gene>
<name>A0ABT8VE14_9BACL</name>
<comment type="caution">
    <text evidence="1">The sequence shown here is derived from an EMBL/GenBank/DDBJ whole genome shotgun (WGS) entry which is preliminary data.</text>
</comment>
<evidence type="ECO:0000313" key="1">
    <source>
        <dbReference type="EMBL" id="MDO3679233.1"/>
    </source>
</evidence>